<dbReference type="OrthoDB" id="273771at2759"/>
<dbReference type="OMA" id="CGERSEN"/>
<dbReference type="SUPFAM" id="SSF50978">
    <property type="entry name" value="WD40 repeat-like"/>
    <property type="match status" value="1"/>
</dbReference>
<dbReference type="GO" id="GO:0005634">
    <property type="term" value="C:nucleus"/>
    <property type="evidence" value="ECO:0007669"/>
    <property type="project" value="TreeGrafter"/>
</dbReference>
<dbReference type="GO" id="GO:0003677">
    <property type="term" value="F:DNA binding"/>
    <property type="evidence" value="ECO:0007669"/>
    <property type="project" value="TreeGrafter"/>
</dbReference>
<feature type="compositionally biased region" description="Basic and acidic residues" evidence="2">
    <location>
        <begin position="240"/>
        <end position="258"/>
    </location>
</feature>
<dbReference type="SMART" id="SM00320">
    <property type="entry name" value="WD40"/>
    <property type="match status" value="4"/>
</dbReference>
<comment type="similarity">
    <text evidence="1">Belongs to the WD repeat DDB2/WDR76 family.</text>
</comment>
<dbReference type="InterPro" id="IPR001680">
    <property type="entry name" value="WD40_rpt"/>
</dbReference>
<accession>D7G8U5</accession>
<dbReference type="InParanoid" id="D7G8U5"/>
<reference evidence="3 4" key="1">
    <citation type="journal article" date="2010" name="Nature">
        <title>The Ectocarpus genome and the independent evolution of multicellularity in brown algae.</title>
        <authorList>
            <person name="Cock J.M."/>
            <person name="Sterck L."/>
            <person name="Rouze P."/>
            <person name="Scornet D."/>
            <person name="Allen A.E."/>
            <person name="Amoutzias G."/>
            <person name="Anthouard V."/>
            <person name="Artiguenave F."/>
            <person name="Aury J.M."/>
            <person name="Badger J.H."/>
            <person name="Beszteri B."/>
            <person name="Billiau K."/>
            <person name="Bonnet E."/>
            <person name="Bothwell J.H."/>
            <person name="Bowler C."/>
            <person name="Boyen C."/>
            <person name="Brownlee C."/>
            <person name="Carrano C.J."/>
            <person name="Charrier B."/>
            <person name="Cho G.Y."/>
            <person name="Coelho S.M."/>
            <person name="Collen J."/>
            <person name="Corre E."/>
            <person name="Da Silva C."/>
            <person name="Delage L."/>
            <person name="Delaroque N."/>
            <person name="Dittami S.M."/>
            <person name="Doulbeau S."/>
            <person name="Elias M."/>
            <person name="Farnham G."/>
            <person name="Gachon C.M."/>
            <person name="Gschloessl B."/>
            <person name="Heesch S."/>
            <person name="Jabbari K."/>
            <person name="Jubin C."/>
            <person name="Kawai H."/>
            <person name="Kimura K."/>
            <person name="Kloareg B."/>
            <person name="Kupper F.C."/>
            <person name="Lang D."/>
            <person name="Le Bail A."/>
            <person name="Leblanc C."/>
            <person name="Lerouge P."/>
            <person name="Lohr M."/>
            <person name="Lopez P.J."/>
            <person name="Martens C."/>
            <person name="Maumus F."/>
            <person name="Michel G."/>
            <person name="Miranda-Saavedra D."/>
            <person name="Morales J."/>
            <person name="Moreau H."/>
            <person name="Motomura T."/>
            <person name="Nagasato C."/>
            <person name="Napoli C.A."/>
            <person name="Nelson D.R."/>
            <person name="Nyvall-Collen P."/>
            <person name="Peters A.F."/>
            <person name="Pommier C."/>
            <person name="Potin P."/>
            <person name="Poulain J."/>
            <person name="Quesneville H."/>
            <person name="Read B."/>
            <person name="Rensing S.A."/>
            <person name="Ritter A."/>
            <person name="Rousvoal S."/>
            <person name="Samanta M."/>
            <person name="Samson G."/>
            <person name="Schroeder D.C."/>
            <person name="Segurens B."/>
            <person name="Strittmatter M."/>
            <person name="Tonon T."/>
            <person name="Tregear J.W."/>
            <person name="Valentin K."/>
            <person name="von Dassow P."/>
            <person name="Yamagishi T."/>
            <person name="Van de Peer Y."/>
            <person name="Wincker P."/>
        </authorList>
    </citation>
    <scope>NUCLEOTIDE SEQUENCE [LARGE SCALE GENOMIC DNA]</scope>
    <source>
        <strain evidence="4">Ec32 / CCAP1310/4</strain>
    </source>
</reference>
<feature type="region of interest" description="Disordered" evidence="2">
    <location>
        <begin position="1"/>
        <end position="321"/>
    </location>
</feature>
<organism evidence="3 4">
    <name type="scientific">Ectocarpus siliculosus</name>
    <name type="common">Brown alga</name>
    <name type="synonym">Conferva siliculosa</name>
    <dbReference type="NCBI Taxonomy" id="2880"/>
    <lineage>
        <taxon>Eukaryota</taxon>
        <taxon>Sar</taxon>
        <taxon>Stramenopiles</taxon>
        <taxon>Ochrophyta</taxon>
        <taxon>PX clade</taxon>
        <taxon>Phaeophyceae</taxon>
        <taxon>Ectocarpales</taxon>
        <taxon>Ectocarpaceae</taxon>
        <taxon>Ectocarpus</taxon>
    </lineage>
</organism>
<dbReference type="InterPro" id="IPR050853">
    <property type="entry name" value="WD_repeat_DNA-damage-binding"/>
</dbReference>
<dbReference type="eggNOG" id="KOG0264">
    <property type="taxonomic scope" value="Eukaryota"/>
</dbReference>
<dbReference type="PANTHER" id="PTHR14773">
    <property type="entry name" value="WD REPEAT-CONTAINING PROTEIN 76"/>
    <property type="match status" value="1"/>
</dbReference>
<evidence type="ECO:0000256" key="2">
    <source>
        <dbReference type="SAM" id="MobiDB-lite"/>
    </source>
</evidence>
<feature type="compositionally biased region" description="Low complexity" evidence="2">
    <location>
        <begin position="344"/>
        <end position="354"/>
    </location>
</feature>
<dbReference type="AlphaFoldDB" id="D7G8U5"/>
<evidence type="ECO:0000256" key="1">
    <source>
        <dbReference type="ARBA" id="ARBA00005434"/>
    </source>
</evidence>
<feature type="compositionally biased region" description="Low complexity" evidence="2">
    <location>
        <begin position="71"/>
        <end position="85"/>
    </location>
</feature>
<feature type="compositionally biased region" description="Low complexity" evidence="2">
    <location>
        <begin position="108"/>
        <end position="122"/>
    </location>
</feature>
<feature type="compositionally biased region" description="Basic residues" evidence="2">
    <location>
        <begin position="361"/>
        <end position="373"/>
    </location>
</feature>
<feature type="compositionally biased region" description="Basic and acidic residues" evidence="2">
    <location>
        <begin position="23"/>
        <end position="39"/>
    </location>
</feature>
<evidence type="ECO:0000313" key="3">
    <source>
        <dbReference type="EMBL" id="CBJ28113.1"/>
    </source>
</evidence>
<dbReference type="PANTHER" id="PTHR14773:SF2">
    <property type="entry name" value="(WILD MALAYSIAN BANANA) HYPOTHETICAL PROTEIN"/>
    <property type="match status" value="1"/>
</dbReference>
<feature type="compositionally biased region" description="Low complexity" evidence="2">
    <location>
        <begin position="40"/>
        <end position="49"/>
    </location>
</feature>
<keyword evidence="4" id="KW-1185">Reference proteome</keyword>
<dbReference type="Pfam" id="PF00400">
    <property type="entry name" value="WD40"/>
    <property type="match status" value="1"/>
</dbReference>
<dbReference type="STRING" id="2880.D7G8U5"/>
<feature type="region of interest" description="Disordered" evidence="2">
    <location>
        <begin position="553"/>
        <end position="572"/>
    </location>
</feature>
<proteinExistence type="inferred from homology"/>
<feature type="compositionally biased region" description="Basic and acidic residues" evidence="2">
    <location>
        <begin position="178"/>
        <end position="199"/>
    </location>
</feature>
<evidence type="ECO:0000313" key="4">
    <source>
        <dbReference type="Proteomes" id="UP000002630"/>
    </source>
</evidence>
<sequence>MSQPSILSFFGKGSSAAPSSAAGKEKIKAKPRKASDRARSAAAGGTAKPTARRRNAVANKEKEASAAVDLTAAAPSAPIEAATRALEPEKRQRPSRAVKGDGGGGGDSSNPAAASAATNTPNSKRKSRRRKAALAPGSGEDSDVPSPGTDSETSPPALPGGEGRPTKRSRVGGSFGKRSSEGNGRDDHTVEEMEEKGVAEDPEPTPPGNPEHTSRLRKKDGKREGVEPNKNGQEGGGNEGEGRDANEDTDGEGARVDEGLPFSDAGAPSLRGGEDEGGSEGEGEKDELSEEERGEPKKINRKSPGNTKEEAGAARAGGISQYELERLERIKRNQAFMATLGLATAKPLAAPAATSSEGTKGRNKNKKRSRPVSRSREKAATVVPVRRSARGRGAEAVDYNEDKQAINAVARAARAAAAAPAEPEPILEEIDFDDSTVLKYLCGTEANVKDGGGNDSSAEAPNTAAAAAANSQTAATLTGTGAASAGATVVGLRVIDPDDPLSASGLSTIYTMHFCGARAAGGGGGGRGAAALPPLLAAGGKGGVVALFSTRRQQQTGRYENNSNGQEEEEEDERTLMNFKAHKGWVSAVRFLEGGGAGAGVGGCRLLTSANDSVVKLWDTSKQHRGTPRLLSTMDDLHPTRKGIFAMDSHGTRVATGSKDTTVAIASLRPTGIERDRVLGDPGGSEAFHEKVVKGVSLRDENTVASCGDDSNVRVSDLRSSSSVGVSQRLDGVHGGRACHTVRWHPLDDNRLLSAGLDSTVNLYDLRRLAAPLHVFRGHCPYALARPKAIHRPEFLPSGGGNSVNIITCGERSENISMYDAGSGGTVSRGLLGDEASALAVGIADWSKGSPEAAGIAAALPGGNVVLLEPVWGS</sequence>
<dbReference type="InterPro" id="IPR015943">
    <property type="entry name" value="WD40/YVTN_repeat-like_dom_sf"/>
</dbReference>
<protein>
    <submittedName>
        <fullName evidence="3">Uncharacterized protein</fullName>
    </submittedName>
</protein>
<dbReference type="GO" id="GO:2000001">
    <property type="term" value="P:regulation of DNA damage checkpoint"/>
    <property type="evidence" value="ECO:0007669"/>
    <property type="project" value="TreeGrafter"/>
</dbReference>
<feature type="region of interest" description="Disordered" evidence="2">
    <location>
        <begin position="344"/>
        <end position="396"/>
    </location>
</feature>
<dbReference type="InterPro" id="IPR036322">
    <property type="entry name" value="WD40_repeat_dom_sf"/>
</dbReference>
<dbReference type="EMBL" id="FN649735">
    <property type="protein sequence ID" value="CBJ28113.1"/>
    <property type="molecule type" value="Genomic_DNA"/>
</dbReference>
<dbReference type="Gene3D" id="2.130.10.10">
    <property type="entry name" value="YVTN repeat-like/Quinoprotein amine dehydrogenase"/>
    <property type="match status" value="2"/>
</dbReference>
<feature type="compositionally biased region" description="Basic residues" evidence="2">
    <location>
        <begin position="123"/>
        <end position="132"/>
    </location>
</feature>
<name>D7G8U5_ECTSI</name>
<dbReference type="Proteomes" id="UP000002630">
    <property type="component" value="Linkage Group LG10"/>
</dbReference>
<dbReference type="EMBL" id="FN649160">
    <property type="protein sequence ID" value="CBJ28113.1"/>
    <property type="molecule type" value="Genomic_DNA"/>
</dbReference>
<gene>
    <name evidence="3" type="ORF">Esi_0092_0014</name>
</gene>
<feature type="compositionally biased region" description="Acidic residues" evidence="2">
    <location>
        <begin position="275"/>
        <end position="293"/>
    </location>
</feature>